<gene>
    <name evidence="7" type="ORF">ACEZDB_22370</name>
</gene>
<evidence type="ECO:0000313" key="7">
    <source>
        <dbReference type="EMBL" id="MFC1433395.1"/>
    </source>
</evidence>
<proteinExistence type="inferred from homology"/>
<evidence type="ECO:0000259" key="6">
    <source>
        <dbReference type="PROSITE" id="PS50983"/>
    </source>
</evidence>
<dbReference type="SUPFAM" id="SSF53807">
    <property type="entry name" value="Helical backbone' metal receptor"/>
    <property type="match status" value="1"/>
</dbReference>
<keyword evidence="4" id="KW-0732">Signal</keyword>
<feature type="domain" description="Fe/B12 periplasmic-binding" evidence="6">
    <location>
        <begin position="67"/>
        <end position="329"/>
    </location>
</feature>
<evidence type="ECO:0000256" key="2">
    <source>
        <dbReference type="ARBA" id="ARBA00008814"/>
    </source>
</evidence>
<evidence type="ECO:0000256" key="4">
    <source>
        <dbReference type="ARBA" id="ARBA00022729"/>
    </source>
</evidence>
<dbReference type="EMBL" id="JBHEZY010000009">
    <property type="protein sequence ID" value="MFC1433395.1"/>
    <property type="molecule type" value="Genomic_DNA"/>
</dbReference>
<sequence length="329" mass="34036">MPRQLPRRSLLVGGAGALGGLLAGCGSAPPRTSGGTSNNAATSPAPVPVHDVRTAEGQVSVPQSPQRVVVLDTAELDSALTLGVTPVGAARGAAEPGLPDYWPAARLAGISEVGPIGEPDLDLVTGLRPDLILSNQPCDGGRYESLSAIAPTVLTASSGYTWKQNFQTHAQALNLRASADLVTQGYAQQLGSTLAALGGRHRTGGLRVSLLRFVEGEPPRLYARQNFLGVLLADLGLARPPAQSGPVFDVPLAGTARLADADGSVLFYATYGDPAKAGTARTVGSADWQALEAVRTQRAFAVDDQLWFQGIGYTGANLVLAQLQKFLTA</sequence>
<evidence type="ECO:0000313" key="8">
    <source>
        <dbReference type="Proteomes" id="UP001592530"/>
    </source>
</evidence>
<comment type="similarity">
    <text evidence="2">Belongs to the bacterial solute-binding protein 8 family.</text>
</comment>
<dbReference type="PANTHER" id="PTHR30532">
    <property type="entry name" value="IRON III DICITRATE-BINDING PERIPLASMIC PROTEIN"/>
    <property type="match status" value="1"/>
</dbReference>
<feature type="compositionally biased region" description="Polar residues" evidence="5">
    <location>
        <begin position="33"/>
        <end position="42"/>
    </location>
</feature>
<dbReference type="Pfam" id="PF01497">
    <property type="entry name" value="Peripla_BP_2"/>
    <property type="match status" value="1"/>
</dbReference>
<dbReference type="InterPro" id="IPR051313">
    <property type="entry name" value="Bact_iron-sidero_bind"/>
</dbReference>
<feature type="region of interest" description="Disordered" evidence="5">
    <location>
        <begin position="28"/>
        <end position="48"/>
    </location>
</feature>
<dbReference type="Proteomes" id="UP001592530">
    <property type="component" value="Unassembled WGS sequence"/>
</dbReference>
<keyword evidence="3" id="KW-0813">Transport</keyword>
<reference evidence="7 8" key="1">
    <citation type="submission" date="2024-09" db="EMBL/GenBank/DDBJ databases">
        <authorList>
            <person name="Lee S.D."/>
        </authorList>
    </citation>
    <scope>NUCLEOTIDE SEQUENCE [LARGE SCALE GENOMIC DNA]</scope>
    <source>
        <strain evidence="7 8">N1-3</strain>
    </source>
</reference>
<evidence type="ECO:0000256" key="3">
    <source>
        <dbReference type="ARBA" id="ARBA00022448"/>
    </source>
</evidence>
<dbReference type="PROSITE" id="PS50983">
    <property type="entry name" value="FE_B12_PBP"/>
    <property type="match status" value="1"/>
</dbReference>
<accession>A0ABV6X533</accession>
<dbReference type="PROSITE" id="PS51257">
    <property type="entry name" value="PROKAR_LIPOPROTEIN"/>
    <property type="match status" value="1"/>
</dbReference>
<organism evidence="7 8">
    <name type="scientific">Streptacidiphilus alkalitolerans</name>
    <dbReference type="NCBI Taxonomy" id="3342712"/>
    <lineage>
        <taxon>Bacteria</taxon>
        <taxon>Bacillati</taxon>
        <taxon>Actinomycetota</taxon>
        <taxon>Actinomycetes</taxon>
        <taxon>Kitasatosporales</taxon>
        <taxon>Streptomycetaceae</taxon>
        <taxon>Streptacidiphilus</taxon>
    </lineage>
</organism>
<dbReference type="Gene3D" id="3.40.50.1980">
    <property type="entry name" value="Nitrogenase molybdenum iron protein domain"/>
    <property type="match status" value="2"/>
</dbReference>
<comment type="caution">
    <text evidence="7">The sequence shown here is derived from an EMBL/GenBank/DDBJ whole genome shotgun (WGS) entry which is preliminary data.</text>
</comment>
<evidence type="ECO:0000256" key="5">
    <source>
        <dbReference type="SAM" id="MobiDB-lite"/>
    </source>
</evidence>
<evidence type="ECO:0000256" key="1">
    <source>
        <dbReference type="ARBA" id="ARBA00004196"/>
    </source>
</evidence>
<dbReference type="PANTHER" id="PTHR30532:SF25">
    <property type="entry name" value="IRON(III) DICITRATE-BINDING PERIPLASMIC PROTEIN"/>
    <property type="match status" value="1"/>
</dbReference>
<protein>
    <submittedName>
        <fullName evidence="7">ABC transporter substrate-binding protein</fullName>
    </submittedName>
</protein>
<dbReference type="RefSeq" id="WP_380555485.1">
    <property type="nucleotide sequence ID" value="NZ_JBHEZY010000009.1"/>
</dbReference>
<dbReference type="CDD" id="cd01146">
    <property type="entry name" value="FhuD"/>
    <property type="match status" value="1"/>
</dbReference>
<comment type="subcellular location">
    <subcellularLocation>
        <location evidence="1">Cell envelope</location>
    </subcellularLocation>
</comment>
<dbReference type="PROSITE" id="PS51318">
    <property type="entry name" value="TAT"/>
    <property type="match status" value="1"/>
</dbReference>
<dbReference type="InterPro" id="IPR002491">
    <property type="entry name" value="ABC_transptr_periplasmic_BD"/>
</dbReference>
<dbReference type="InterPro" id="IPR006311">
    <property type="entry name" value="TAT_signal"/>
</dbReference>
<name>A0ABV6X533_9ACTN</name>